<dbReference type="Proteomes" id="UP000248021">
    <property type="component" value="Unassembled WGS sequence"/>
</dbReference>
<proteinExistence type="predicted"/>
<dbReference type="Gene3D" id="3.50.30.30">
    <property type="match status" value="1"/>
</dbReference>
<evidence type="ECO:0000313" key="3">
    <source>
        <dbReference type="Proteomes" id="UP000248021"/>
    </source>
</evidence>
<dbReference type="AlphaFoldDB" id="A0A2V3UDP0"/>
<reference evidence="2 3" key="1">
    <citation type="submission" date="2018-05" db="EMBL/GenBank/DDBJ databases">
        <title>Genomic Encyclopedia of Type Strains, Phase IV (KMG-IV): sequencing the most valuable type-strain genomes for metagenomic binning, comparative biology and taxonomic classification.</title>
        <authorList>
            <person name="Goeker M."/>
        </authorList>
    </citation>
    <scope>NUCLEOTIDE SEQUENCE [LARGE SCALE GENOMIC DNA]</scope>
    <source>
        <strain evidence="2 3">DSM 6462</strain>
    </source>
</reference>
<comment type="caution">
    <text evidence="2">The sequence shown here is derived from an EMBL/GenBank/DDBJ whole genome shotgun (WGS) entry which is preliminary data.</text>
</comment>
<dbReference type="RefSeq" id="WP_110373507.1">
    <property type="nucleotide sequence ID" value="NZ_JAHBRY010000002.1"/>
</dbReference>
<protein>
    <submittedName>
        <fullName evidence="2">Peptidase M28-like protein</fullName>
    </submittedName>
</protein>
<gene>
    <name evidence="2" type="ORF">C7450_102277</name>
</gene>
<dbReference type="InterPro" id="IPR039373">
    <property type="entry name" value="Peptidase_M28B"/>
</dbReference>
<dbReference type="SUPFAM" id="SSF52025">
    <property type="entry name" value="PA domain"/>
    <property type="match status" value="1"/>
</dbReference>
<evidence type="ECO:0000259" key="1">
    <source>
        <dbReference type="Pfam" id="PF04389"/>
    </source>
</evidence>
<dbReference type="InterPro" id="IPR007484">
    <property type="entry name" value="Peptidase_M28"/>
</dbReference>
<dbReference type="GO" id="GO:0004180">
    <property type="term" value="F:carboxypeptidase activity"/>
    <property type="evidence" value="ECO:0007669"/>
    <property type="project" value="TreeGrafter"/>
</dbReference>
<dbReference type="SUPFAM" id="SSF53187">
    <property type="entry name" value="Zn-dependent exopeptidases"/>
    <property type="match status" value="1"/>
</dbReference>
<dbReference type="EMBL" id="QJJK01000002">
    <property type="protein sequence ID" value="PXW63362.1"/>
    <property type="molecule type" value="Genomic_DNA"/>
</dbReference>
<keyword evidence="3" id="KW-1185">Reference proteome</keyword>
<dbReference type="OrthoDB" id="9769665at2"/>
<name>A0A2V3UDP0_9HYPH</name>
<dbReference type="Gene3D" id="3.40.630.10">
    <property type="entry name" value="Zn peptidases"/>
    <property type="match status" value="1"/>
</dbReference>
<evidence type="ECO:0000313" key="2">
    <source>
        <dbReference type="EMBL" id="PXW63362.1"/>
    </source>
</evidence>
<organism evidence="2 3">
    <name type="scientific">Chelatococcus asaccharovorans</name>
    <dbReference type="NCBI Taxonomy" id="28210"/>
    <lineage>
        <taxon>Bacteria</taxon>
        <taxon>Pseudomonadati</taxon>
        <taxon>Pseudomonadota</taxon>
        <taxon>Alphaproteobacteria</taxon>
        <taxon>Hyphomicrobiales</taxon>
        <taxon>Chelatococcaceae</taxon>
        <taxon>Chelatococcus</taxon>
    </lineage>
</organism>
<dbReference type="PANTHER" id="PTHR10404:SF46">
    <property type="entry name" value="VACUOLAR PROTEIN SORTING-ASSOCIATED PROTEIN 70"/>
    <property type="match status" value="1"/>
</dbReference>
<dbReference type="PANTHER" id="PTHR10404">
    <property type="entry name" value="N-ACETYLATED-ALPHA-LINKED ACIDIC DIPEPTIDASE"/>
    <property type="match status" value="1"/>
</dbReference>
<accession>A0A2V3UDP0</accession>
<feature type="domain" description="Peptidase M28" evidence="1">
    <location>
        <begin position="225"/>
        <end position="419"/>
    </location>
</feature>
<sequence length="586" mass="63889">MSAPSLKAVTEAVDGPLMMRHMRLFDRYTKVAGTPTELESLRYCEGEMKSYGFTTEIILHDAYISIPVRGEVILDGRALRAITHSFSRPSPAAGLTAEVVDLGSGTAADFARQDVTGKLVLIDGIANPAAALRASQAGAAGQIHVSPHEHLHEMCVSPVWGSPTHETVDRLPKTVIVQIPFDEGQALRRRRQEDPSLQVTVHAEVDTGWRKTPILVADLMTGPEPQEQPYIFYTGHHDTWYYGVMDNGGANATMMEVSRIAALHRSAWRRGLRVVFWSGHSQGRYSSSSWYSDKNWEDIDARALVHVNVDSTGGLGNTVVGDTSCAAELRPLAAEAVMAYSGQTFNNRRQSRAGDQSFWGIGVPGIFQNMSEQPASPDAETNASASVFGGGNRVGHGTGWWWHNPADTLDKIDEAILVRDTKIYMHAVWRLLTDRILPLDYAEHARYLAATLKELQDAAGSRFDLSLLMARAARLEALASQLNALSQTADEGSAETINATLKAVARALVPVDYTEKDRFTQDPALAVGAYPGLQPIRQFATLDPDSDAAKFLHVGMMRAHNRTATALAEAIRAIEACLHTLGATAR</sequence>
<dbReference type="InterPro" id="IPR046450">
    <property type="entry name" value="PA_dom_sf"/>
</dbReference>
<dbReference type="Pfam" id="PF04389">
    <property type="entry name" value="Peptidase_M28"/>
    <property type="match status" value="1"/>
</dbReference>